<dbReference type="RefSeq" id="XP_013422921.1">
    <property type="nucleotide sequence ID" value="XM_013567467.1"/>
</dbReference>
<evidence type="ECO:0000256" key="1">
    <source>
        <dbReference type="SAM" id="MobiDB-lite"/>
    </source>
</evidence>
<accession>A0A074X2B9</accession>
<dbReference type="HOGENOM" id="CLU_688840_0_0_1"/>
<gene>
    <name evidence="2" type="ORF">M436DRAFT_57822</name>
</gene>
<protein>
    <submittedName>
        <fullName evidence="2">Uncharacterized protein</fullName>
    </submittedName>
</protein>
<dbReference type="EMBL" id="KL584726">
    <property type="protein sequence ID" value="KEQ68791.1"/>
    <property type="molecule type" value="Genomic_DNA"/>
</dbReference>
<dbReference type="OrthoDB" id="3927306at2759"/>
<sequence length="418" mass="46428">MTDLYTNSSANTIYTHLRSLSNTISDFGETITSLHLSAFVPSQSDPTMPSFNHSGSIRHRFLRIISFGRYSSSSADDLEPLTNNGSRRYSAPADLEEQSSRPLYTAHQSPQSSESAQTTIVHEIPAGKAPFSISGLHDQYRGRVISEAEFDTPPSLEAAQETVRPAERSRVLAPRHGFPLPTRTGYFTEAMPSAGATPWPAIHDTARLHRDKSYLHCNVCSGVLEYSQIHCPRCAARTLHHVPGAQEDSDPDHRDNNEQPEATTEESSWNTQGLEASTVEESWTTTTNDAVEASSPSPKHTQEITSQSTENHDPHSRCCCCCCGTGVTLINHGHPSAPRVHATTAVIFIGPAPDKRTYPFWKRAMPRHHICYRIWGGENVDVFEKANQVCKCGEGKQGEASEKKSTWWMRWSKWFSCC</sequence>
<proteinExistence type="predicted"/>
<name>A0A074X2B9_9PEZI</name>
<feature type="compositionally biased region" description="Polar residues" evidence="1">
    <location>
        <begin position="259"/>
        <end position="309"/>
    </location>
</feature>
<dbReference type="GeneID" id="25412548"/>
<feature type="region of interest" description="Disordered" evidence="1">
    <location>
        <begin position="243"/>
        <end position="315"/>
    </location>
</feature>
<feature type="compositionally biased region" description="Polar residues" evidence="1">
    <location>
        <begin position="75"/>
        <end position="87"/>
    </location>
</feature>
<keyword evidence="3" id="KW-1185">Reference proteome</keyword>
<evidence type="ECO:0000313" key="2">
    <source>
        <dbReference type="EMBL" id="KEQ68791.1"/>
    </source>
</evidence>
<feature type="region of interest" description="Disordered" evidence="1">
    <location>
        <begin position="75"/>
        <end position="118"/>
    </location>
</feature>
<evidence type="ECO:0000313" key="3">
    <source>
        <dbReference type="Proteomes" id="UP000027730"/>
    </source>
</evidence>
<feature type="compositionally biased region" description="Polar residues" evidence="1">
    <location>
        <begin position="100"/>
        <end position="118"/>
    </location>
</feature>
<dbReference type="Proteomes" id="UP000027730">
    <property type="component" value="Unassembled WGS sequence"/>
</dbReference>
<dbReference type="AlphaFoldDB" id="A0A074X2B9"/>
<reference evidence="2 3" key="1">
    <citation type="journal article" date="2014" name="BMC Genomics">
        <title>Genome sequencing of four Aureobasidium pullulans varieties: biotechnological potential, stress tolerance, and description of new species.</title>
        <authorList>
            <person name="Gostin Ar C."/>
            <person name="Ohm R.A."/>
            <person name="Kogej T."/>
            <person name="Sonjak S."/>
            <person name="Turk M."/>
            <person name="Zajc J."/>
            <person name="Zalar P."/>
            <person name="Grube M."/>
            <person name="Sun H."/>
            <person name="Han J."/>
            <person name="Sharma A."/>
            <person name="Chiniquy J."/>
            <person name="Ngan C.Y."/>
            <person name="Lipzen A."/>
            <person name="Barry K."/>
            <person name="Grigoriev I.V."/>
            <person name="Gunde-Cimerman N."/>
        </authorList>
    </citation>
    <scope>NUCLEOTIDE SEQUENCE [LARGE SCALE GENOMIC DNA]</scope>
    <source>
        <strain evidence="2 3">CBS 147.97</strain>
    </source>
</reference>
<organism evidence="2 3">
    <name type="scientific">Aureobasidium namibiae CBS 147.97</name>
    <dbReference type="NCBI Taxonomy" id="1043004"/>
    <lineage>
        <taxon>Eukaryota</taxon>
        <taxon>Fungi</taxon>
        <taxon>Dikarya</taxon>
        <taxon>Ascomycota</taxon>
        <taxon>Pezizomycotina</taxon>
        <taxon>Dothideomycetes</taxon>
        <taxon>Dothideomycetidae</taxon>
        <taxon>Dothideales</taxon>
        <taxon>Saccotheciaceae</taxon>
        <taxon>Aureobasidium</taxon>
    </lineage>
</organism>